<sequence length="265" mass="29164">MSFIFEALGVSLALLAGMLVLMEVGRRLGCARREAHPDARTQLGPVEGALFGLLGLVMALTFSGAATRYDARRMVIAQEANAIGTAYDRLDLLRPEEQPPLRDLCRRYLDARIAYYREAPDTPAHQAQARNVQQLLDRLWKETAAACDRDPRGQVSILVVPAVNELANIVTTRAMTSQLHPPGVIYAMLLVLASSGALVAGYASAEERNRSWLHHLGFALIFSVTVYVVIDLEHPRLGFIRLQASDRVLEDLRTRIQGPGQVTAP</sequence>
<dbReference type="AlphaFoldDB" id="A0AA48KFJ9"/>
<dbReference type="RefSeq" id="WP_316410683.1">
    <property type="nucleotide sequence ID" value="NZ_AP027081.1"/>
</dbReference>
<keyword evidence="1" id="KW-0812">Transmembrane</keyword>
<keyword evidence="3" id="KW-1185">Reference proteome</keyword>
<dbReference type="KEGG" id="msea:METESE_33400"/>
<dbReference type="Proteomes" id="UP001228113">
    <property type="component" value="Chromosome"/>
</dbReference>
<name>A0AA48KFJ9_9BACT</name>
<feature type="transmembrane region" description="Helical" evidence="1">
    <location>
        <begin position="183"/>
        <end position="205"/>
    </location>
</feature>
<dbReference type="InterPro" id="IPR025333">
    <property type="entry name" value="DUF4239"/>
</dbReference>
<accession>A0AA48KFJ9</accession>
<keyword evidence="1" id="KW-0472">Membrane</keyword>
<protein>
    <recommendedName>
        <fullName evidence="4">DUF4239 domain-containing protein</fullName>
    </recommendedName>
</protein>
<feature type="transmembrane region" description="Helical" evidence="1">
    <location>
        <begin position="211"/>
        <end position="230"/>
    </location>
</feature>
<evidence type="ECO:0000256" key="1">
    <source>
        <dbReference type="SAM" id="Phobius"/>
    </source>
</evidence>
<organism evidence="2 3">
    <name type="scientific">Mesoterricola sediminis</name>
    <dbReference type="NCBI Taxonomy" id="2927980"/>
    <lineage>
        <taxon>Bacteria</taxon>
        <taxon>Pseudomonadati</taxon>
        <taxon>Acidobacteriota</taxon>
        <taxon>Holophagae</taxon>
        <taxon>Holophagales</taxon>
        <taxon>Holophagaceae</taxon>
        <taxon>Mesoterricola</taxon>
    </lineage>
</organism>
<reference evidence="2" key="1">
    <citation type="journal article" date="2023" name="Int. J. Syst. Evol. Microbiol.">
        <title>Mesoterricola silvestris gen. nov., sp. nov., Mesoterricola sediminis sp. nov., Geothrix oryzae sp. nov., Geothrix edaphica sp. nov., Geothrix rubra sp. nov., and Geothrix limicola sp. nov., six novel members of Acidobacteriota isolated from soils.</title>
        <authorList>
            <person name="Itoh H."/>
            <person name="Sugisawa Y."/>
            <person name="Mise K."/>
            <person name="Xu Z."/>
            <person name="Kuniyasu M."/>
            <person name="Ushijima N."/>
            <person name="Kawano K."/>
            <person name="Kobayashi E."/>
            <person name="Shiratori Y."/>
            <person name="Masuda Y."/>
            <person name="Senoo K."/>
        </authorList>
    </citation>
    <scope>NUCLEOTIDE SEQUENCE</scope>
    <source>
        <strain evidence="2">W786</strain>
    </source>
</reference>
<evidence type="ECO:0008006" key="4">
    <source>
        <dbReference type="Google" id="ProtNLM"/>
    </source>
</evidence>
<dbReference type="EMBL" id="AP027081">
    <property type="protein sequence ID" value="BDU78382.1"/>
    <property type="molecule type" value="Genomic_DNA"/>
</dbReference>
<keyword evidence="1" id="KW-1133">Transmembrane helix</keyword>
<dbReference type="Pfam" id="PF14023">
    <property type="entry name" value="Bestrophin-like"/>
    <property type="match status" value="1"/>
</dbReference>
<evidence type="ECO:0000313" key="2">
    <source>
        <dbReference type="EMBL" id="BDU78382.1"/>
    </source>
</evidence>
<gene>
    <name evidence="2" type="ORF">METESE_33400</name>
</gene>
<evidence type="ECO:0000313" key="3">
    <source>
        <dbReference type="Proteomes" id="UP001228113"/>
    </source>
</evidence>
<feature type="transmembrane region" description="Helical" evidence="1">
    <location>
        <begin position="46"/>
        <end position="66"/>
    </location>
</feature>
<proteinExistence type="predicted"/>